<proteinExistence type="predicted"/>
<gene>
    <name evidence="1" type="ORF">ACFQ4P_03570</name>
</gene>
<accession>A0ABW4CFL4</accession>
<evidence type="ECO:0000313" key="2">
    <source>
        <dbReference type="Proteomes" id="UP001597196"/>
    </source>
</evidence>
<evidence type="ECO:0000313" key="1">
    <source>
        <dbReference type="EMBL" id="MFD1429328.1"/>
    </source>
</evidence>
<comment type="caution">
    <text evidence="1">The sequence shown here is derived from an EMBL/GenBank/DDBJ whole genome shotgun (WGS) entry which is preliminary data.</text>
</comment>
<organism evidence="1 2">
    <name type="scientific">Lacticaseibacillus mingshuiensis</name>
    <dbReference type="NCBI Taxonomy" id="2799574"/>
    <lineage>
        <taxon>Bacteria</taxon>
        <taxon>Bacillati</taxon>
        <taxon>Bacillota</taxon>
        <taxon>Bacilli</taxon>
        <taxon>Lactobacillales</taxon>
        <taxon>Lactobacillaceae</taxon>
        <taxon>Lacticaseibacillus</taxon>
    </lineage>
</organism>
<dbReference type="EMBL" id="JBHTOC010000004">
    <property type="protein sequence ID" value="MFD1429328.1"/>
    <property type="molecule type" value="Genomic_DNA"/>
</dbReference>
<dbReference type="Proteomes" id="UP001597196">
    <property type="component" value="Unassembled WGS sequence"/>
</dbReference>
<dbReference type="RefSeq" id="WP_203626318.1">
    <property type="nucleotide sequence ID" value="NZ_BOLQ01000003.1"/>
</dbReference>
<reference evidence="2" key="1">
    <citation type="journal article" date="2019" name="Int. J. Syst. Evol. Microbiol.">
        <title>The Global Catalogue of Microorganisms (GCM) 10K type strain sequencing project: providing services to taxonomists for standard genome sequencing and annotation.</title>
        <authorList>
            <consortium name="The Broad Institute Genomics Platform"/>
            <consortium name="The Broad Institute Genome Sequencing Center for Infectious Disease"/>
            <person name="Wu L."/>
            <person name="Ma J."/>
        </authorList>
    </citation>
    <scope>NUCLEOTIDE SEQUENCE [LARGE SCALE GENOMIC DNA]</scope>
    <source>
        <strain evidence="2">CCM 8980</strain>
    </source>
</reference>
<sequence length="110" mass="12499">MLEAMVCAATSYYSVIILEGILRRDVYGNMLVHLIDLFSGRALVYYLDLPFAATLRNNHQKAHPFGAATLSTWWRANDVLTTNDTRLKLEDNTARFLADIARLQQTDSHL</sequence>
<keyword evidence="2" id="KW-1185">Reference proteome</keyword>
<protein>
    <submittedName>
        <fullName evidence="1">Uncharacterized protein</fullName>
    </submittedName>
</protein>
<name>A0ABW4CFL4_9LACO</name>